<dbReference type="EMBL" id="EQ993271">
    <property type="protein sequence ID" value="EEF22501.1"/>
    <property type="molecule type" value="Genomic_DNA"/>
</dbReference>
<protein>
    <submittedName>
        <fullName evidence="2">Uncharacterized protein</fullName>
    </submittedName>
</protein>
<dbReference type="Proteomes" id="UP000008311">
    <property type="component" value="Unassembled WGS sequence"/>
</dbReference>
<accession>B9TNR3</accession>
<reference evidence="3" key="1">
    <citation type="journal article" date="2010" name="Nat. Biotechnol.">
        <title>Draft genome sequence of the oilseed species Ricinus communis.</title>
        <authorList>
            <person name="Chan A.P."/>
            <person name="Crabtree J."/>
            <person name="Zhao Q."/>
            <person name="Lorenzi H."/>
            <person name="Orvis J."/>
            <person name="Puiu D."/>
            <person name="Melake-Berhan A."/>
            <person name="Jones K.M."/>
            <person name="Redman J."/>
            <person name="Chen G."/>
            <person name="Cahoon E.B."/>
            <person name="Gedil M."/>
            <person name="Stanke M."/>
            <person name="Haas B.J."/>
            <person name="Wortman J.R."/>
            <person name="Fraser-Liggett C.M."/>
            <person name="Ravel J."/>
            <person name="Rabinowicz P.D."/>
        </authorList>
    </citation>
    <scope>NUCLEOTIDE SEQUENCE [LARGE SCALE GENOMIC DNA]</scope>
    <source>
        <strain evidence="3">cv. Hale</strain>
    </source>
</reference>
<proteinExistence type="predicted"/>
<name>B9TNR3_RICCO</name>
<sequence>ERLPDSLDFVPPQGGATVWARARSEVDMRKPARPAPRLPAPEQHLQRSPPPGAGPGRAMQCPAPGVRALKPRTGQPFVQLCLPDAGRAVICMHNQHSTTVVLPARDNCAPRRSVLLPEQLPLCARLADAALCRFAGCAGAGVHRRLRQTAQGRAALLVRMVMRKASTFAAAG</sequence>
<evidence type="ECO:0000313" key="2">
    <source>
        <dbReference type="EMBL" id="EEF22501.1"/>
    </source>
</evidence>
<dbReference type="AlphaFoldDB" id="B9TNR3"/>
<keyword evidence="3" id="KW-1185">Reference proteome</keyword>
<feature type="region of interest" description="Disordered" evidence="1">
    <location>
        <begin position="1"/>
        <end position="60"/>
    </location>
</feature>
<gene>
    <name evidence="2" type="ORF">RCOM_2150520</name>
</gene>
<organism evidence="2 3">
    <name type="scientific">Ricinus communis</name>
    <name type="common">Castor bean</name>
    <dbReference type="NCBI Taxonomy" id="3988"/>
    <lineage>
        <taxon>Eukaryota</taxon>
        <taxon>Viridiplantae</taxon>
        <taxon>Streptophyta</taxon>
        <taxon>Embryophyta</taxon>
        <taxon>Tracheophyta</taxon>
        <taxon>Spermatophyta</taxon>
        <taxon>Magnoliopsida</taxon>
        <taxon>eudicotyledons</taxon>
        <taxon>Gunneridae</taxon>
        <taxon>Pentapetalae</taxon>
        <taxon>rosids</taxon>
        <taxon>fabids</taxon>
        <taxon>Malpighiales</taxon>
        <taxon>Euphorbiaceae</taxon>
        <taxon>Acalyphoideae</taxon>
        <taxon>Acalypheae</taxon>
        <taxon>Ricinus</taxon>
    </lineage>
</organism>
<feature type="non-terminal residue" evidence="2">
    <location>
        <position position="1"/>
    </location>
</feature>
<evidence type="ECO:0000256" key="1">
    <source>
        <dbReference type="SAM" id="MobiDB-lite"/>
    </source>
</evidence>
<dbReference type="InParanoid" id="B9TNR3"/>
<evidence type="ECO:0000313" key="3">
    <source>
        <dbReference type="Proteomes" id="UP000008311"/>
    </source>
</evidence>